<organism evidence="2 3">
    <name type="scientific">Sphingomonas gilva</name>
    <dbReference type="NCBI Taxonomy" id="2305907"/>
    <lineage>
        <taxon>Bacteria</taxon>
        <taxon>Pseudomonadati</taxon>
        <taxon>Pseudomonadota</taxon>
        <taxon>Alphaproteobacteria</taxon>
        <taxon>Sphingomonadales</taxon>
        <taxon>Sphingomonadaceae</taxon>
        <taxon>Sphingomonas</taxon>
    </lineage>
</organism>
<keyword evidence="1" id="KW-0472">Membrane</keyword>
<accession>A0A396RLU9</accession>
<feature type="transmembrane region" description="Helical" evidence="1">
    <location>
        <begin position="174"/>
        <end position="191"/>
    </location>
</feature>
<feature type="transmembrane region" description="Helical" evidence="1">
    <location>
        <begin position="107"/>
        <end position="128"/>
    </location>
</feature>
<evidence type="ECO:0000313" key="2">
    <source>
        <dbReference type="EMBL" id="RHW17330.1"/>
    </source>
</evidence>
<keyword evidence="3" id="KW-1185">Reference proteome</keyword>
<feature type="transmembrane region" description="Helical" evidence="1">
    <location>
        <begin position="33"/>
        <end position="53"/>
    </location>
</feature>
<feature type="transmembrane region" description="Helical" evidence="1">
    <location>
        <begin position="73"/>
        <end position="95"/>
    </location>
</feature>
<keyword evidence="1" id="KW-1133">Transmembrane helix</keyword>
<evidence type="ECO:0000313" key="3">
    <source>
        <dbReference type="Proteomes" id="UP000266693"/>
    </source>
</evidence>
<feature type="transmembrane region" description="Helical" evidence="1">
    <location>
        <begin position="140"/>
        <end position="162"/>
    </location>
</feature>
<reference evidence="2 3" key="1">
    <citation type="submission" date="2018-08" db="EMBL/GenBank/DDBJ databases">
        <title>The multiple taxonomic identification of Sphingomonas gilva.</title>
        <authorList>
            <person name="Zhu D."/>
            <person name="Zheng S."/>
        </authorList>
    </citation>
    <scope>NUCLEOTIDE SEQUENCE [LARGE SCALE GENOMIC DNA]</scope>
    <source>
        <strain evidence="2 3">ZDH117</strain>
    </source>
</reference>
<proteinExistence type="predicted"/>
<gene>
    <name evidence="2" type="ORF">D1610_10140</name>
</gene>
<name>A0A396RLU9_9SPHN</name>
<dbReference type="EMBL" id="QWLV01000004">
    <property type="protein sequence ID" value="RHW17330.1"/>
    <property type="molecule type" value="Genomic_DNA"/>
</dbReference>
<keyword evidence="1" id="KW-0812">Transmembrane</keyword>
<evidence type="ECO:0000256" key="1">
    <source>
        <dbReference type="SAM" id="Phobius"/>
    </source>
</evidence>
<sequence length="194" mass="20401">MVASLIGALCACSMIAGIIVGHAEKGGGAMSTTLIALLAGVSLFAALCIYVSYRGLRSMSPLKEAAPRDRRNVVTLAVAGALGGVIAIVMLMAGTSPSIFNDDPIPAGYAIALALLIGVPAPLISIYWHLRVADEQEAAAYNKGALLAIYAYWIGAPVWWLLWRGGLLPAPDGIAIYFCTIVAAGVVWLWLKYR</sequence>
<comment type="caution">
    <text evidence="2">The sequence shown here is derived from an EMBL/GenBank/DDBJ whole genome shotgun (WGS) entry which is preliminary data.</text>
</comment>
<dbReference type="OrthoDB" id="7408924at2"/>
<protein>
    <submittedName>
        <fullName evidence="2">Uncharacterized protein</fullName>
    </submittedName>
</protein>
<dbReference type="AlphaFoldDB" id="A0A396RLU9"/>
<dbReference type="Proteomes" id="UP000266693">
    <property type="component" value="Unassembled WGS sequence"/>
</dbReference>